<reference evidence="1 2" key="1">
    <citation type="submission" date="2019-02" db="EMBL/GenBank/DDBJ databases">
        <title>Genome sequence of the sea-ice species Brumimicrobium glaciale.</title>
        <authorList>
            <person name="Bowman J.P."/>
        </authorList>
    </citation>
    <scope>NUCLEOTIDE SEQUENCE [LARGE SCALE GENOMIC DNA]</scope>
    <source>
        <strain evidence="1 2">IC156</strain>
    </source>
</reference>
<protein>
    <submittedName>
        <fullName evidence="1">Uncharacterized protein</fullName>
    </submittedName>
</protein>
<dbReference type="RefSeq" id="WP_130095019.1">
    <property type="nucleotide sequence ID" value="NZ_SETE01000009.1"/>
</dbReference>
<accession>A0A4Q4KE59</accession>
<dbReference type="Proteomes" id="UP000293952">
    <property type="component" value="Unassembled WGS sequence"/>
</dbReference>
<comment type="caution">
    <text evidence="1">The sequence shown here is derived from an EMBL/GenBank/DDBJ whole genome shotgun (WGS) entry which is preliminary data.</text>
</comment>
<organism evidence="1 2">
    <name type="scientific">Brumimicrobium glaciale</name>
    <dbReference type="NCBI Taxonomy" id="200475"/>
    <lineage>
        <taxon>Bacteria</taxon>
        <taxon>Pseudomonadati</taxon>
        <taxon>Bacteroidota</taxon>
        <taxon>Flavobacteriia</taxon>
        <taxon>Flavobacteriales</taxon>
        <taxon>Crocinitomicaceae</taxon>
        <taxon>Brumimicrobium</taxon>
    </lineage>
</organism>
<proteinExistence type="predicted"/>
<evidence type="ECO:0000313" key="1">
    <source>
        <dbReference type="EMBL" id="RYM31333.1"/>
    </source>
</evidence>
<name>A0A4Q4KE59_9FLAO</name>
<sequence length="77" mass="9040">MEEIKFGKNKFPVVKVHLPFGESFVSILRLNRALMNMEGNYVSEEARLIDEKIFYFVEENQLKMSETKLVDLILSEI</sequence>
<keyword evidence="2" id="KW-1185">Reference proteome</keyword>
<gene>
    <name evidence="1" type="ORF">ERX46_16760</name>
</gene>
<dbReference type="EMBL" id="SETE01000009">
    <property type="protein sequence ID" value="RYM31333.1"/>
    <property type="molecule type" value="Genomic_DNA"/>
</dbReference>
<dbReference type="AlphaFoldDB" id="A0A4Q4KE59"/>
<evidence type="ECO:0000313" key="2">
    <source>
        <dbReference type="Proteomes" id="UP000293952"/>
    </source>
</evidence>